<dbReference type="AlphaFoldDB" id="A0A2I2MHJ0"/>
<name>A0A2I2MHJ0_9BACT</name>
<evidence type="ECO:0000313" key="1">
    <source>
        <dbReference type="EMBL" id="SOU93169.1"/>
    </source>
</evidence>
<proteinExistence type="predicted"/>
<accession>A0A2I2MHJ0</accession>
<protein>
    <submittedName>
        <fullName evidence="1">Uncharacterized protein</fullName>
    </submittedName>
</protein>
<dbReference type="EMBL" id="LT966316">
    <property type="protein sequence ID" value="SOU93169.1"/>
    <property type="molecule type" value="Genomic_DNA"/>
</dbReference>
<gene>
    <name evidence="1" type="ORF">LFTS_01817</name>
</gene>
<sequence length="36" mass="4161">MDDGIALGKNPYVQKDAALPLLFRLNVGLFRQWEDR</sequence>
<organism evidence="1">
    <name type="scientific">Leptospirillum ferriphilum</name>
    <dbReference type="NCBI Taxonomy" id="178606"/>
    <lineage>
        <taxon>Bacteria</taxon>
        <taxon>Pseudomonadati</taxon>
        <taxon>Nitrospirota</taxon>
        <taxon>Nitrospiria</taxon>
        <taxon>Nitrospirales</taxon>
        <taxon>Nitrospiraceae</taxon>
        <taxon>Leptospirillum</taxon>
    </lineage>
</organism>
<reference evidence="1" key="1">
    <citation type="submission" date="2017-12" db="EMBL/GenBank/DDBJ databases">
        <authorList>
            <consortium name="SysMetEx"/>
        </authorList>
    </citation>
    <scope>NUCLEOTIDE SEQUENCE</scope>
    <source>
        <strain evidence="1">Pb_238</strain>
    </source>
</reference>